<dbReference type="InterPro" id="IPR031344">
    <property type="entry name" value="DUF5104"/>
</dbReference>
<organism evidence="1 2">
    <name type="scientific">Vallitalea longa</name>
    <dbReference type="NCBI Taxonomy" id="2936439"/>
    <lineage>
        <taxon>Bacteria</taxon>
        <taxon>Bacillati</taxon>
        <taxon>Bacillota</taxon>
        <taxon>Clostridia</taxon>
        <taxon>Lachnospirales</taxon>
        <taxon>Vallitaleaceae</taxon>
        <taxon>Vallitalea</taxon>
    </lineage>
</organism>
<dbReference type="AlphaFoldDB" id="A0A9W5YBG9"/>
<dbReference type="RefSeq" id="WP_281815154.1">
    <property type="nucleotide sequence ID" value="NZ_BRLB01000004.1"/>
</dbReference>
<proteinExistence type="predicted"/>
<evidence type="ECO:0000313" key="1">
    <source>
        <dbReference type="EMBL" id="GKX29601.1"/>
    </source>
</evidence>
<keyword evidence="2" id="KW-1185">Reference proteome</keyword>
<dbReference type="PROSITE" id="PS51257">
    <property type="entry name" value="PROKAR_LIPOPROTEIN"/>
    <property type="match status" value="1"/>
</dbReference>
<comment type="caution">
    <text evidence="1">The sequence shown here is derived from an EMBL/GenBank/DDBJ whole genome shotgun (WGS) entry which is preliminary data.</text>
</comment>
<protein>
    <recommendedName>
        <fullName evidence="3">DUF5104 domain-containing protein</fullName>
    </recommendedName>
</protein>
<dbReference type="EMBL" id="BRLB01000004">
    <property type="protein sequence ID" value="GKX29601.1"/>
    <property type="molecule type" value="Genomic_DNA"/>
</dbReference>
<name>A0A9W5YBG9_9FIRM</name>
<accession>A0A9W5YBG9</accession>
<gene>
    <name evidence="1" type="ORF">SH1V18_20810</name>
</gene>
<evidence type="ECO:0000313" key="2">
    <source>
        <dbReference type="Proteomes" id="UP001144256"/>
    </source>
</evidence>
<evidence type="ECO:0008006" key="3">
    <source>
        <dbReference type="Google" id="ProtNLM"/>
    </source>
</evidence>
<dbReference type="Proteomes" id="UP001144256">
    <property type="component" value="Unassembled WGS sequence"/>
</dbReference>
<dbReference type="Gene3D" id="3.10.450.50">
    <property type="match status" value="1"/>
</dbReference>
<reference evidence="1" key="1">
    <citation type="submission" date="2022-06" db="EMBL/GenBank/DDBJ databases">
        <title>Vallitalea longa sp. nov., an anaerobic bacterium isolated from marine sediment.</title>
        <authorList>
            <person name="Hirano S."/>
            <person name="Terahara T."/>
            <person name="Mori K."/>
            <person name="Hamada M."/>
            <person name="Matsumoto R."/>
            <person name="Kobayashi T."/>
        </authorList>
    </citation>
    <scope>NUCLEOTIDE SEQUENCE</scope>
    <source>
        <strain evidence="1">SH18-1</strain>
    </source>
</reference>
<dbReference type="Pfam" id="PF17117">
    <property type="entry name" value="DUF5104"/>
    <property type="match status" value="1"/>
</dbReference>
<sequence length="219" mass="25267">MKKILLILIITLNVVLITSCSISSRSMVGSRVKELNESNDDEIANSTLQKILDAIVGEDEESIKDIFSKQALEEDENFDTEMKYIFDFFSGEVISYENYAGRIVSKKINYGAKIKDIKSFYEVETDEENYLVFIMEYTEDTDHPDNVGVYTLRIIKAEDKETEFTYWQDMAIPGIYMPEEETVAILSGFSCEINEEMNYGWVSNPTQCLANQNHYYYKG</sequence>